<feature type="domain" description="Tail specific protease" evidence="2">
    <location>
        <begin position="202"/>
        <end position="450"/>
    </location>
</feature>
<dbReference type="InterPro" id="IPR029045">
    <property type="entry name" value="ClpP/crotonase-like_dom_sf"/>
</dbReference>
<feature type="chain" id="PRO_5015690782" description="Tail specific protease domain-containing protein" evidence="1">
    <location>
        <begin position="23"/>
        <end position="464"/>
    </location>
</feature>
<proteinExistence type="predicted"/>
<accession>A0A2S1QWB1</accession>
<dbReference type="AlphaFoldDB" id="A0A2S1QWB1"/>
<reference evidence="3 4" key="1">
    <citation type="submission" date="2018-04" db="EMBL/GenBank/DDBJ databases">
        <title>Genome sequencing of Flavobacterium sp. HYN0059.</title>
        <authorList>
            <person name="Yi H."/>
            <person name="Baek C."/>
        </authorList>
    </citation>
    <scope>NUCLEOTIDE SEQUENCE [LARGE SCALE GENOMIC DNA]</scope>
    <source>
        <strain evidence="3 4">HYN0059</strain>
    </source>
</reference>
<sequence length="464" mass="53149">MKKRLNLLIGCLFLTSIVWSQANQRVYTPSEMREDLDTLVKYLEDTHPDIYYRYSKENFYGDVGRLKKSLTKNLTRTEFYFAAEPLLSKFDDGHTDFHIIEEYNSQNPVIIPYFFKVSPAKPFIVCAGAYKTVTSQLPNDAEILSINDIPSSQIAKDIIRLNTGENEDFRAEFGSNYIYFYLEALYHANGRYNIKYKNNGKIKTVLIYGIRSDEINDRIKKFSATTISNNSDTEKNFSLEILDQDKTAIIKVKSFEWEGYQVFIDSAFKEIKRKEIKNLIIDLIDNGGGDSDIGDDFLQYILDHPFRQYNKAVVKNSRFYKERLKAQKPQNAMDANELEVLRKANGTLDTIFYENIKIDDNALRFGGKVYVLINLQTYSSAADFAQCFSFYKRGLVIGEESGGLIKSYGDIVPAKLPNTQLNLTISSTLYYNIGAGEKDWRGVMPDIKVPPQGAIAKALEMIRN</sequence>
<dbReference type="PANTHER" id="PTHR32060">
    <property type="entry name" value="TAIL-SPECIFIC PROTEASE"/>
    <property type="match status" value="1"/>
</dbReference>
<dbReference type="Pfam" id="PF03572">
    <property type="entry name" value="Peptidase_S41"/>
    <property type="match status" value="1"/>
</dbReference>
<dbReference type="Proteomes" id="UP000244929">
    <property type="component" value="Chromosome"/>
</dbReference>
<dbReference type="GO" id="GO:0008236">
    <property type="term" value="F:serine-type peptidase activity"/>
    <property type="evidence" value="ECO:0007669"/>
    <property type="project" value="InterPro"/>
</dbReference>
<dbReference type="EMBL" id="CP029186">
    <property type="protein sequence ID" value="AWH84619.1"/>
    <property type="molecule type" value="Genomic_DNA"/>
</dbReference>
<dbReference type="GO" id="GO:0007165">
    <property type="term" value="P:signal transduction"/>
    <property type="evidence" value="ECO:0007669"/>
    <property type="project" value="TreeGrafter"/>
</dbReference>
<dbReference type="RefSeq" id="WP_108777325.1">
    <property type="nucleotide sequence ID" value="NZ_CP029186.1"/>
</dbReference>
<feature type="signal peptide" evidence="1">
    <location>
        <begin position="1"/>
        <end position="22"/>
    </location>
</feature>
<evidence type="ECO:0000256" key="1">
    <source>
        <dbReference type="SAM" id="SignalP"/>
    </source>
</evidence>
<protein>
    <recommendedName>
        <fullName evidence="2">Tail specific protease domain-containing protein</fullName>
    </recommendedName>
</protein>
<evidence type="ECO:0000313" key="4">
    <source>
        <dbReference type="Proteomes" id="UP000244929"/>
    </source>
</evidence>
<dbReference type="Gene3D" id="3.90.226.10">
    <property type="entry name" value="2-enoyl-CoA Hydratase, Chain A, domain 1"/>
    <property type="match status" value="1"/>
</dbReference>
<dbReference type="GO" id="GO:0006508">
    <property type="term" value="P:proteolysis"/>
    <property type="evidence" value="ECO:0007669"/>
    <property type="project" value="InterPro"/>
</dbReference>
<dbReference type="SUPFAM" id="SSF52096">
    <property type="entry name" value="ClpP/crotonase"/>
    <property type="match status" value="1"/>
</dbReference>
<dbReference type="InterPro" id="IPR005151">
    <property type="entry name" value="Tail-specific_protease"/>
</dbReference>
<dbReference type="SMART" id="SM00245">
    <property type="entry name" value="TSPc"/>
    <property type="match status" value="1"/>
</dbReference>
<organism evidence="3 4">
    <name type="scientific">Flavobacterium album</name>
    <dbReference type="NCBI Taxonomy" id="2175091"/>
    <lineage>
        <taxon>Bacteria</taxon>
        <taxon>Pseudomonadati</taxon>
        <taxon>Bacteroidota</taxon>
        <taxon>Flavobacteriia</taxon>
        <taxon>Flavobacteriales</taxon>
        <taxon>Flavobacteriaceae</taxon>
        <taxon>Flavobacterium</taxon>
    </lineage>
</organism>
<dbReference type="GO" id="GO:0004175">
    <property type="term" value="F:endopeptidase activity"/>
    <property type="evidence" value="ECO:0007669"/>
    <property type="project" value="TreeGrafter"/>
</dbReference>
<dbReference type="KEGG" id="falb:HYN59_05575"/>
<keyword evidence="1" id="KW-0732">Signal</keyword>
<name>A0A2S1QWB1_9FLAO</name>
<dbReference type="GO" id="GO:0030288">
    <property type="term" value="C:outer membrane-bounded periplasmic space"/>
    <property type="evidence" value="ECO:0007669"/>
    <property type="project" value="TreeGrafter"/>
</dbReference>
<keyword evidence="4" id="KW-1185">Reference proteome</keyword>
<dbReference type="OrthoDB" id="5480566at2"/>
<evidence type="ECO:0000259" key="2">
    <source>
        <dbReference type="SMART" id="SM00245"/>
    </source>
</evidence>
<dbReference type="PANTHER" id="PTHR32060:SF30">
    <property type="entry name" value="CARBOXY-TERMINAL PROCESSING PROTEASE CTPA"/>
    <property type="match status" value="1"/>
</dbReference>
<gene>
    <name evidence="3" type="ORF">HYN59_05575</name>
</gene>
<evidence type="ECO:0000313" key="3">
    <source>
        <dbReference type="EMBL" id="AWH84619.1"/>
    </source>
</evidence>